<dbReference type="SUPFAM" id="SSF54106">
    <property type="entry name" value="LysM domain"/>
    <property type="match status" value="1"/>
</dbReference>
<dbReference type="AlphaFoldDB" id="A0A0M9U2Z9"/>
<evidence type="ECO:0000256" key="2">
    <source>
        <dbReference type="SAM" id="Phobius"/>
    </source>
</evidence>
<name>A0A0M9U2Z9_9CHLR</name>
<dbReference type="InterPro" id="IPR016047">
    <property type="entry name" value="M23ase_b-sheet_dom"/>
</dbReference>
<dbReference type="InterPro" id="IPR050570">
    <property type="entry name" value="Cell_wall_metabolism_enzyme"/>
</dbReference>
<evidence type="ECO:0000259" key="3">
    <source>
        <dbReference type="PROSITE" id="PS51782"/>
    </source>
</evidence>
<dbReference type="InterPro" id="IPR036779">
    <property type="entry name" value="LysM_dom_sf"/>
</dbReference>
<evidence type="ECO:0000313" key="4">
    <source>
        <dbReference type="EMBL" id="GAP19194.1"/>
    </source>
</evidence>
<dbReference type="Pfam" id="PF01551">
    <property type="entry name" value="Peptidase_M23"/>
    <property type="match status" value="1"/>
</dbReference>
<sequence length="370" mass="39558">MKQKLGPQRKLTQGWGIALNLFSGTLWGVAIFMVVFTVFLVIGRDRIPFKVSAQSEAEAAAAVDSEVLESLHTAPSVPLPTFVPADPVEGAIARETNGHTVLPTRARDKVVEYTVQKGDSMFGIANKYDLKPETILWANYTALNDDPHMISIGLDLKIPPTDGIYYQWKEGDTLDKVASTYRVDASAIVGWPGNKLDLTNPQIEPGTFVMIPGGWREMRTWVVPTVWRSGAGASKSIPGGCSVEGGAFGTGSFVWPADNHYLSGNDYWSGHLGIDIAAGTGAPLYAADSGVVVYAGPIGGGYGNMIMIDHGNGYHTLYAHLSSVGVRCGASVSQGQYIGLAGSTGNSTGPHLHFEVRYMGGFVNPWQVLP</sequence>
<dbReference type="RefSeq" id="WP_062419493.1">
    <property type="nucleotide sequence ID" value="NZ_BBXZ01000165.1"/>
</dbReference>
<organism evidence="4">
    <name type="scientific">Levilinea saccharolytica</name>
    <dbReference type="NCBI Taxonomy" id="229921"/>
    <lineage>
        <taxon>Bacteria</taxon>
        <taxon>Bacillati</taxon>
        <taxon>Chloroflexota</taxon>
        <taxon>Anaerolineae</taxon>
        <taxon>Anaerolineales</taxon>
        <taxon>Anaerolineaceae</taxon>
        <taxon>Levilinea</taxon>
    </lineage>
</organism>
<dbReference type="EMBL" id="DF967975">
    <property type="protein sequence ID" value="GAP19194.1"/>
    <property type="molecule type" value="Genomic_DNA"/>
</dbReference>
<dbReference type="Pfam" id="PF01476">
    <property type="entry name" value="LysM"/>
    <property type="match status" value="2"/>
</dbReference>
<dbReference type="Gene3D" id="2.70.70.10">
    <property type="entry name" value="Glucose Permease (Domain IIA)"/>
    <property type="match status" value="1"/>
</dbReference>
<evidence type="ECO:0000256" key="1">
    <source>
        <dbReference type="ARBA" id="ARBA00022729"/>
    </source>
</evidence>
<proteinExistence type="predicted"/>
<dbReference type="PANTHER" id="PTHR21666:SF289">
    <property type="entry name" value="L-ALA--D-GLU ENDOPEPTIDASE"/>
    <property type="match status" value="1"/>
</dbReference>
<dbReference type="PANTHER" id="PTHR21666">
    <property type="entry name" value="PEPTIDASE-RELATED"/>
    <property type="match status" value="1"/>
</dbReference>
<reference evidence="4" key="1">
    <citation type="journal article" date="2015" name="Genome Announc.">
        <title>Draft Genome Sequences of Anaerolinea thermolimosa IMO-1, Bellilinea caldifistulae GOMI-1, Leptolinea tardivitalis YMTK-2, Levilinea saccharolytica KIBI-1, Longilinea arvoryzae KOME-1, Previously Described as Members of the Class Anaerolineae (Chloroflexi).</title>
        <authorList>
            <person name="Matsuura N."/>
            <person name="Tourlousse M.D."/>
            <person name="Ohashi A."/>
            <person name="Hugenholtz P."/>
            <person name="Sekiguchi Y."/>
        </authorList>
    </citation>
    <scope>NUCLEOTIDE SEQUENCE</scope>
    <source>
        <strain evidence="4">KIBI-1</strain>
    </source>
</reference>
<dbReference type="InterPro" id="IPR018392">
    <property type="entry name" value="LysM"/>
</dbReference>
<dbReference type="GO" id="GO:0004222">
    <property type="term" value="F:metalloendopeptidase activity"/>
    <property type="evidence" value="ECO:0007669"/>
    <property type="project" value="TreeGrafter"/>
</dbReference>
<protein>
    <submittedName>
        <fullName evidence="4">Membrane protein related to metalloendopeptidases</fullName>
    </submittedName>
</protein>
<dbReference type="CDD" id="cd12797">
    <property type="entry name" value="M23_peptidase"/>
    <property type="match status" value="1"/>
</dbReference>
<dbReference type="CDD" id="cd00118">
    <property type="entry name" value="LysM"/>
    <property type="match status" value="1"/>
</dbReference>
<feature type="domain" description="LysM" evidence="3">
    <location>
        <begin position="111"/>
        <end position="158"/>
    </location>
</feature>
<keyword evidence="1" id="KW-0732">Signal</keyword>
<gene>
    <name evidence="4" type="ORF">LSAC_03094</name>
</gene>
<dbReference type="OrthoDB" id="9809488at2"/>
<accession>A0A0M9U2Z9</accession>
<keyword evidence="2" id="KW-1133">Transmembrane helix</keyword>
<dbReference type="InterPro" id="IPR011055">
    <property type="entry name" value="Dup_hybrid_motif"/>
</dbReference>
<dbReference type="Gene3D" id="3.10.350.10">
    <property type="entry name" value="LysM domain"/>
    <property type="match status" value="2"/>
</dbReference>
<feature type="transmembrane region" description="Helical" evidence="2">
    <location>
        <begin position="21"/>
        <end position="42"/>
    </location>
</feature>
<keyword evidence="2" id="KW-0812">Transmembrane</keyword>
<dbReference type="PROSITE" id="PS51782">
    <property type="entry name" value="LYSM"/>
    <property type="match status" value="1"/>
</dbReference>
<dbReference type="SUPFAM" id="SSF51261">
    <property type="entry name" value="Duplicated hybrid motif"/>
    <property type="match status" value="1"/>
</dbReference>
<dbReference type="SMART" id="SM00257">
    <property type="entry name" value="LysM"/>
    <property type="match status" value="2"/>
</dbReference>
<keyword evidence="2" id="KW-0472">Membrane</keyword>